<feature type="domain" description="GHMP kinase N-terminal" evidence="12">
    <location>
        <begin position="72"/>
        <end position="151"/>
    </location>
</feature>
<comment type="catalytic activity">
    <reaction evidence="10">
        <text>4-CDP-2-C-methyl-D-erythritol + ATP = 4-CDP-2-C-methyl-D-erythritol 2-phosphate + ADP + H(+)</text>
        <dbReference type="Rhea" id="RHEA:18437"/>
        <dbReference type="ChEBI" id="CHEBI:15378"/>
        <dbReference type="ChEBI" id="CHEBI:30616"/>
        <dbReference type="ChEBI" id="CHEBI:57823"/>
        <dbReference type="ChEBI" id="CHEBI:57919"/>
        <dbReference type="ChEBI" id="CHEBI:456216"/>
        <dbReference type="EC" id="2.7.1.148"/>
    </reaction>
</comment>
<dbReference type="Gene3D" id="3.30.70.890">
    <property type="entry name" value="GHMP kinase, C-terminal domain"/>
    <property type="match status" value="1"/>
</dbReference>
<dbReference type="InterPro" id="IPR020568">
    <property type="entry name" value="Ribosomal_Su5_D2-typ_SF"/>
</dbReference>
<feature type="domain" description="GHMP kinase C-terminal" evidence="13">
    <location>
        <begin position="280"/>
        <end position="349"/>
    </location>
</feature>
<dbReference type="PANTHER" id="PTHR43527:SF2">
    <property type="entry name" value="4-DIPHOSPHOCYTIDYL-2-C-METHYL-D-ERYTHRITOL KINASE, CHLOROPLASTIC"/>
    <property type="match status" value="1"/>
</dbReference>
<dbReference type="AlphaFoldDB" id="H0HZS2"/>
<evidence type="ECO:0000256" key="8">
    <source>
        <dbReference type="ARBA" id="ARBA00023229"/>
    </source>
</evidence>
<protein>
    <recommendedName>
        <fullName evidence="3 10">4-diphosphocytidyl-2-C-methyl-D-erythritol kinase</fullName>
        <shortName evidence="10">CMK</shortName>
        <ecNumber evidence="2 10">2.7.1.148</ecNumber>
    </recommendedName>
    <alternativeName>
        <fullName evidence="9 10">4-(cytidine-5'-diphospho)-2-C-methyl-D-erythritol kinase</fullName>
    </alternativeName>
</protein>
<evidence type="ECO:0000256" key="6">
    <source>
        <dbReference type="ARBA" id="ARBA00022777"/>
    </source>
</evidence>
<dbReference type="GO" id="GO:0050515">
    <property type="term" value="F:4-(cytidine 5'-diphospho)-2-C-methyl-D-erythritol kinase activity"/>
    <property type="evidence" value="ECO:0007669"/>
    <property type="project" value="UniProtKB-UniRule"/>
</dbReference>
<keyword evidence="4 10" id="KW-0808">Transferase</keyword>
<dbReference type="EMBL" id="AHAM01000255">
    <property type="protein sequence ID" value="EHK53775.1"/>
    <property type="molecule type" value="Genomic_DNA"/>
</dbReference>
<dbReference type="Proteomes" id="UP000003250">
    <property type="component" value="Unassembled WGS sequence"/>
</dbReference>
<evidence type="ECO:0000313" key="15">
    <source>
        <dbReference type="Proteomes" id="UP000003250"/>
    </source>
</evidence>
<gene>
    <name evidence="10" type="primary">ispE</name>
    <name evidence="14" type="ORF">MAXJ12_28543</name>
</gene>
<feature type="active site" evidence="10">
    <location>
        <position position="146"/>
    </location>
</feature>
<dbReference type="GO" id="GO:0016114">
    <property type="term" value="P:terpenoid biosynthetic process"/>
    <property type="evidence" value="ECO:0007669"/>
    <property type="project" value="UniProtKB-UniRule"/>
</dbReference>
<accession>H0HZS2</accession>
<comment type="pathway">
    <text evidence="10">Isoprenoid biosynthesis; isopentenyl diphosphate biosynthesis via DXP pathway; isopentenyl diphosphate from 1-deoxy-D-xylulose 5-phosphate: step 3/6.</text>
</comment>
<dbReference type="UniPathway" id="UPA00056">
    <property type="reaction ID" value="UER00094"/>
</dbReference>
<organism evidence="14 15">
    <name type="scientific">Mesorhizobium alhagi CCNWXJ12-2</name>
    <dbReference type="NCBI Taxonomy" id="1107882"/>
    <lineage>
        <taxon>Bacteria</taxon>
        <taxon>Pseudomonadati</taxon>
        <taxon>Pseudomonadota</taxon>
        <taxon>Alphaproteobacteria</taxon>
        <taxon>Hyphomicrobiales</taxon>
        <taxon>Phyllobacteriaceae</taxon>
        <taxon>Allomesorhizobium</taxon>
    </lineage>
</organism>
<comment type="similarity">
    <text evidence="1 10">Belongs to the GHMP kinase family. IspE subfamily.</text>
</comment>
<feature type="binding site" evidence="10">
    <location>
        <begin position="104"/>
        <end position="114"/>
    </location>
    <ligand>
        <name>ATP</name>
        <dbReference type="ChEBI" id="CHEBI:30616"/>
    </ligand>
</feature>
<dbReference type="Pfam" id="PF08544">
    <property type="entry name" value="GHMP_kinases_C"/>
    <property type="match status" value="1"/>
</dbReference>
<dbReference type="SUPFAM" id="SSF54211">
    <property type="entry name" value="Ribosomal protein S5 domain 2-like"/>
    <property type="match status" value="1"/>
</dbReference>
<dbReference type="HAMAP" id="MF_00061">
    <property type="entry name" value="IspE"/>
    <property type="match status" value="1"/>
</dbReference>
<keyword evidence="5 10" id="KW-0547">Nucleotide-binding</keyword>
<dbReference type="InterPro" id="IPR006204">
    <property type="entry name" value="GHMP_kinase_N_dom"/>
</dbReference>
<evidence type="ECO:0000256" key="1">
    <source>
        <dbReference type="ARBA" id="ARBA00009684"/>
    </source>
</evidence>
<name>H0HZS2_9HYPH</name>
<dbReference type="InterPro" id="IPR014721">
    <property type="entry name" value="Ribsml_uS5_D2-typ_fold_subgr"/>
</dbReference>
<evidence type="ECO:0000256" key="9">
    <source>
        <dbReference type="ARBA" id="ARBA00032554"/>
    </source>
</evidence>
<dbReference type="NCBIfam" id="TIGR00154">
    <property type="entry name" value="ispE"/>
    <property type="match status" value="1"/>
</dbReference>
<evidence type="ECO:0000256" key="5">
    <source>
        <dbReference type="ARBA" id="ARBA00022741"/>
    </source>
</evidence>
<evidence type="ECO:0000256" key="3">
    <source>
        <dbReference type="ARBA" id="ARBA00017473"/>
    </source>
</evidence>
<dbReference type="Gene3D" id="3.30.230.10">
    <property type="match status" value="1"/>
</dbReference>
<proteinExistence type="inferred from homology"/>
<keyword evidence="7 10" id="KW-0067">ATP-binding</keyword>
<keyword evidence="8 10" id="KW-0414">Isoprene biosynthesis</keyword>
<dbReference type="NCBIfam" id="NF011202">
    <property type="entry name" value="PRK14608.1"/>
    <property type="match status" value="1"/>
</dbReference>
<sequence length="371" mass="38525">MDFSAASLAEHAPAKINLALHITGRRPDGFHLIESLAVFTRHGDRVTVAAASEDSFSASGPFGAEIPLDGGNLVVRARDVVRSLANFHSVRLQPVSIHLTKHLPIASGIGGGSSDAAATLTALNRLCSFGLSPEQLTEIGKELGADVPMCLRSSPLIARGIGEQIEPAAGFPALSLVLVNPGVAVSTPKVFRALASWENAGLPPLPLFNRPSPLPSPREGRGEGAASAERSSVLPVEPEEKDEAAALMPPSPRPELVEGSRGEGKGEGHFAFEGEEQFAFGDICRWLASTRNDLQASAISIAPAITEAIEALTAAGATFARMSGSGATCFGLFETPSAAARAAAQIQARQPGWWVVATESIASKDSVHAPA</sequence>
<keyword evidence="6 10" id="KW-0418">Kinase</keyword>
<evidence type="ECO:0000256" key="4">
    <source>
        <dbReference type="ARBA" id="ARBA00022679"/>
    </source>
</evidence>
<feature type="active site" evidence="10">
    <location>
        <position position="15"/>
    </location>
</feature>
<dbReference type="GO" id="GO:0019288">
    <property type="term" value="P:isopentenyl diphosphate biosynthetic process, methylerythritol 4-phosphate pathway"/>
    <property type="evidence" value="ECO:0007669"/>
    <property type="project" value="UniProtKB-UniRule"/>
</dbReference>
<dbReference type="InterPro" id="IPR013750">
    <property type="entry name" value="GHMP_kinase_C_dom"/>
</dbReference>
<dbReference type="Pfam" id="PF00288">
    <property type="entry name" value="GHMP_kinases_N"/>
    <property type="match status" value="1"/>
</dbReference>
<feature type="compositionally biased region" description="Basic and acidic residues" evidence="11">
    <location>
        <begin position="255"/>
        <end position="264"/>
    </location>
</feature>
<comment type="function">
    <text evidence="10">Catalyzes the phosphorylation of the position 2 hydroxy group of 4-diphosphocytidyl-2C-methyl-D-erythritol.</text>
</comment>
<dbReference type="GO" id="GO:0005524">
    <property type="term" value="F:ATP binding"/>
    <property type="evidence" value="ECO:0007669"/>
    <property type="project" value="UniProtKB-UniRule"/>
</dbReference>
<evidence type="ECO:0000256" key="7">
    <source>
        <dbReference type="ARBA" id="ARBA00022840"/>
    </source>
</evidence>
<keyword evidence="15" id="KW-1185">Reference proteome</keyword>
<evidence type="ECO:0000256" key="10">
    <source>
        <dbReference type="HAMAP-Rule" id="MF_00061"/>
    </source>
</evidence>
<reference evidence="14 15" key="1">
    <citation type="journal article" date="2012" name="J. Bacteriol.">
        <title>Draft Genome Sequence of Mesorhizobium alhagi CCNWXJ12-2T, a Novel Salt-Resistant Species Isolated from the Desert of Northwestern China.</title>
        <authorList>
            <person name="Zhou M."/>
            <person name="Chen W."/>
            <person name="Chen H."/>
            <person name="Wei G."/>
        </authorList>
    </citation>
    <scope>NUCLEOTIDE SEQUENCE [LARGE SCALE GENOMIC DNA]</scope>
    <source>
        <strain evidence="14 15">CCNWXJ12-2</strain>
    </source>
</reference>
<evidence type="ECO:0000259" key="13">
    <source>
        <dbReference type="Pfam" id="PF08544"/>
    </source>
</evidence>
<dbReference type="EC" id="2.7.1.148" evidence="2 10"/>
<evidence type="ECO:0000256" key="2">
    <source>
        <dbReference type="ARBA" id="ARBA00012052"/>
    </source>
</evidence>
<dbReference type="PATRIC" id="fig|1107882.3.peg.5525"/>
<dbReference type="PANTHER" id="PTHR43527">
    <property type="entry name" value="4-DIPHOSPHOCYTIDYL-2-C-METHYL-D-ERYTHRITOL KINASE, CHLOROPLASTIC"/>
    <property type="match status" value="1"/>
</dbReference>
<feature type="region of interest" description="Disordered" evidence="11">
    <location>
        <begin position="206"/>
        <end position="264"/>
    </location>
</feature>
<evidence type="ECO:0000259" key="12">
    <source>
        <dbReference type="Pfam" id="PF00288"/>
    </source>
</evidence>
<evidence type="ECO:0000256" key="11">
    <source>
        <dbReference type="SAM" id="MobiDB-lite"/>
    </source>
</evidence>
<dbReference type="InterPro" id="IPR004424">
    <property type="entry name" value="IspE"/>
</dbReference>
<dbReference type="SUPFAM" id="SSF55060">
    <property type="entry name" value="GHMP Kinase, C-terminal domain"/>
    <property type="match status" value="1"/>
</dbReference>
<dbReference type="InterPro" id="IPR036554">
    <property type="entry name" value="GHMP_kinase_C_sf"/>
</dbReference>
<evidence type="ECO:0000313" key="14">
    <source>
        <dbReference type="EMBL" id="EHK53775.1"/>
    </source>
</evidence>